<feature type="transmembrane region" description="Helical" evidence="4">
    <location>
        <begin position="64"/>
        <end position="88"/>
    </location>
</feature>
<evidence type="ECO:0000313" key="6">
    <source>
        <dbReference type="EMBL" id="RCU50884.1"/>
    </source>
</evidence>
<keyword evidence="4" id="KW-0812">Transmembrane</keyword>
<dbReference type="PROSITE" id="PS00041">
    <property type="entry name" value="HTH_ARAC_FAMILY_1"/>
    <property type="match status" value="1"/>
</dbReference>
<gene>
    <name evidence="6" type="ORF">DU002_06040</name>
</gene>
<dbReference type="SMART" id="SM00342">
    <property type="entry name" value="HTH_ARAC"/>
    <property type="match status" value="1"/>
</dbReference>
<keyword evidence="2" id="KW-0238">DNA-binding</keyword>
<dbReference type="RefSeq" id="WP_114337479.1">
    <property type="nucleotide sequence ID" value="NZ_QPID01000003.1"/>
</dbReference>
<keyword evidence="4" id="KW-1133">Transmembrane helix</keyword>
<dbReference type="Proteomes" id="UP000252558">
    <property type="component" value="Unassembled WGS sequence"/>
</dbReference>
<dbReference type="PANTHER" id="PTHR43280:SF29">
    <property type="entry name" value="ARAC-FAMILY TRANSCRIPTIONAL REGULATOR"/>
    <property type="match status" value="1"/>
</dbReference>
<dbReference type="AlphaFoldDB" id="A0A368NMK6"/>
<dbReference type="GO" id="GO:0003700">
    <property type="term" value="F:DNA-binding transcription factor activity"/>
    <property type="evidence" value="ECO:0007669"/>
    <property type="project" value="InterPro"/>
</dbReference>
<name>A0A368NMK6_9GAMM</name>
<dbReference type="PANTHER" id="PTHR43280">
    <property type="entry name" value="ARAC-FAMILY TRANSCRIPTIONAL REGULATOR"/>
    <property type="match status" value="1"/>
</dbReference>
<dbReference type="SUPFAM" id="SSF46689">
    <property type="entry name" value="Homeodomain-like"/>
    <property type="match status" value="1"/>
</dbReference>
<protein>
    <submittedName>
        <fullName evidence="6">AraC family transcriptional regulator</fullName>
    </submittedName>
</protein>
<dbReference type="InterPro" id="IPR009057">
    <property type="entry name" value="Homeodomain-like_sf"/>
</dbReference>
<reference evidence="6 7" key="1">
    <citation type="submission" date="2018-07" db="EMBL/GenBank/DDBJ databases">
        <title>Corallincola holothuriorum sp. nov., a new facultative anaerobe isolated from sea cucumber Apostichopus japonicus.</title>
        <authorList>
            <person name="Xia H."/>
        </authorList>
    </citation>
    <scope>NUCLEOTIDE SEQUENCE [LARGE SCALE GENOMIC DNA]</scope>
    <source>
        <strain evidence="6 7">C4</strain>
    </source>
</reference>
<dbReference type="InterPro" id="IPR018060">
    <property type="entry name" value="HTH_AraC"/>
</dbReference>
<feature type="transmembrane region" description="Helical" evidence="4">
    <location>
        <begin position="184"/>
        <end position="204"/>
    </location>
</feature>
<evidence type="ECO:0000256" key="4">
    <source>
        <dbReference type="SAM" id="Phobius"/>
    </source>
</evidence>
<evidence type="ECO:0000313" key="7">
    <source>
        <dbReference type="Proteomes" id="UP000252558"/>
    </source>
</evidence>
<dbReference type="InterPro" id="IPR020449">
    <property type="entry name" value="Tscrpt_reg_AraC-type_HTH"/>
</dbReference>
<dbReference type="PROSITE" id="PS01124">
    <property type="entry name" value="HTH_ARAC_FAMILY_2"/>
    <property type="match status" value="1"/>
</dbReference>
<dbReference type="Gene3D" id="1.10.10.60">
    <property type="entry name" value="Homeodomain-like"/>
    <property type="match status" value="1"/>
</dbReference>
<feature type="transmembrane region" description="Helical" evidence="4">
    <location>
        <begin position="6"/>
        <end position="27"/>
    </location>
</feature>
<feature type="transmembrane region" description="Helical" evidence="4">
    <location>
        <begin position="100"/>
        <end position="121"/>
    </location>
</feature>
<keyword evidence="3" id="KW-0804">Transcription</keyword>
<feature type="transmembrane region" description="Helical" evidence="4">
    <location>
        <begin position="141"/>
        <end position="164"/>
    </location>
</feature>
<accession>A0A368NMK6</accession>
<dbReference type="EMBL" id="QPID01000003">
    <property type="protein sequence ID" value="RCU50884.1"/>
    <property type="molecule type" value="Genomic_DNA"/>
</dbReference>
<evidence type="ECO:0000259" key="5">
    <source>
        <dbReference type="PROSITE" id="PS01124"/>
    </source>
</evidence>
<proteinExistence type="predicted"/>
<dbReference type="InterPro" id="IPR018062">
    <property type="entry name" value="HTH_AraC-typ_CS"/>
</dbReference>
<keyword evidence="4" id="KW-0472">Membrane</keyword>
<sequence length="384" mass="43821">MAGVRAMGLLITQLGILQGIIIALVVLGKQRGAPVAIISSSLLLTASAYLWVHSGYPLDRHVDYPWLVYLNLPLTLLIPPLLYLYFRCMLHGDSVWSRHLLLHFIPALLALLHIQWLLWGLDDFQRIMAWDRPSYAIGSQVNFWFQLINPIYVGYLLALAWMLYRYQRRLEGYDAGPMLARFHWLVGLLVATALVFLMTLFATVFNQFNQALAFDWSPLLDIGMALVIIASSIWLVWSPTTFFDVQDTAQLHALEQPPKYQRHALSDLEQQQAKAKLLLLIEEQRPYLSTNITLGRLADMMQWSTHQTSQVINAGFDENFHQFINRFRVEQAKSLLIQPESSALTVLDIAYQSGFNSKSSFNSFFKKLTGMTPSQFRLEQGVSG</sequence>
<evidence type="ECO:0000256" key="1">
    <source>
        <dbReference type="ARBA" id="ARBA00023015"/>
    </source>
</evidence>
<organism evidence="6 7">
    <name type="scientific">Corallincola holothuriorum</name>
    <dbReference type="NCBI Taxonomy" id="2282215"/>
    <lineage>
        <taxon>Bacteria</taxon>
        <taxon>Pseudomonadati</taxon>
        <taxon>Pseudomonadota</taxon>
        <taxon>Gammaproteobacteria</taxon>
        <taxon>Alteromonadales</taxon>
        <taxon>Psychromonadaceae</taxon>
        <taxon>Corallincola</taxon>
    </lineage>
</organism>
<keyword evidence="7" id="KW-1185">Reference proteome</keyword>
<feature type="domain" description="HTH araC/xylS-type" evidence="5">
    <location>
        <begin position="275"/>
        <end position="379"/>
    </location>
</feature>
<dbReference type="PRINTS" id="PR00032">
    <property type="entry name" value="HTHARAC"/>
</dbReference>
<dbReference type="GO" id="GO:0043565">
    <property type="term" value="F:sequence-specific DNA binding"/>
    <property type="evidence" value="ECO:0007669"/>
    <property type="project" value="InterPro"/>
</dbReference>
<dbReference type="OrthoDB" id="6283866at2"/>
<comment type="caution">
    <text evidence="6">The sequence shown here is derived from an EMBL/GenBank/DDBJ whole genome shotgun (WGS) entry which is preliminary data.</text>
</comment>
<keyword evidence="1" id="KW-0805">Transcription regulation</keyword>
<feature type="transmembrane region" description="Helical" evidence="4">
    <location>
        <begin position="34"/>
        <end position="52"/>
    </location>
</feature>
<dbReference type="Pfam" id="PF12833">
    <property type="entry name" value="HTH_18"/>
    <property type="match status" value="1"/>
</dbReference>
<feature type="transmembrane region" description="Helical" evidence="4">
    <location>
        <begin position="216"/>
        <end position="237"/>
    </location>
</feature>
<evidence type="ECO:0000256" key="2">
    <source>
        <dbReference type="ARBA" id="ARBA00023125"/>
    </source>
</evidence>
<evidence type="ECO:0000256" key="3">
    <source>
        <dbReference type="ARBA" id="ARBA00023163"/>
    </source>
</evidence>